<dbReference type="AlphaFoldDB" id="A0AAD9NTP1"/>
<comment type="pathway">
    <text evidence="2 11">Protein modification; protein glycosylation.</text>
</comment>
<evidence type="ECO:0000256" key="2">
    <source>
        <dbReference type="ARBA" id="ARBA00004922"/>
    </source>
</evidence>
<dbReference type="GO" id="GO:0008378">
    <property type="term" value="F:galactosyltransferase activity"/>
    <property type="evidence" value="ECO:0007669"/>
    <property type="project" value="TreeGrafter"/>
</dbReference>
<dbReference type="EMBL" id="JAODUO010000450">
    <property type="protein sequence ID" value="KAK2180293.1"/>
    <property type="molecule type" value="Genomic_DNA"/>
</dbReference>
<keyword evidence="16" id="KW-1185">Reference proteome</keyword>
<keyword evidence="4 11" id="KW-0328">Glycosyltransferase</keyword>
<evidence type="ECO:0000259" key="13">
    <source>
        <dbReference type="Pfam" id="PF02709"/>
    </source>
</evidence>
<dbReference type="InterPro" id="IPR003859">
    <property type="entry name" value="Galactosyl_T"/>
</dbReference>
<dbReference type="GO" id="GO:0016020">
    <property type="term" value="C:membrane"/>
    <property type="evidence" value="ECO:0007669"/>
    <property type="project" value="UniProtKB-SubCell"/>
</dbReference>
<dbReference type="SUPFAM" id="SSF53448">
    <property type="entry name" value="Nucleotide-diphospho-sugar transferases"/>
    <property type="match status" value="1"/>
</dbReference>
<dbReference type="Pfam" id="PF13733">
    <property type="entry name" value="Glyco_transf_7N"/>
    <property type="match status" value="1"/>
</dbReference>
<sequence>MEQALVNPPFGQRCSLKTCFMICASMQLAFMFTFGPTLFDNNGQEHYISDTPGANDTPLTNTTTAPARTTSLPPRSAPTIPVFSADAKKEASQFIQWYEKTCKEKRGQRANGLQLCPCVPPGLNGRVPIKTTVSTWDTIAQANDVVRPGGEWSPAHCQNTEKVAIIVPYRDRELHLRIFLNHMHPILRRQMISYRIFVVEQAFPEVFNKASMMNIGFLEAMKSGPYDCVIFHDVDMMLEDDRHMYRCSDDIRHMGANVNKFGYRLAYTGLIGGATAFRTKHFEQVNGFTNKFFGWGGEDDDMWQR</sequence>
<dbReference type="InterPro" id="IPR027995">
    <property type="entry name" value="Galactosyl_T_N"/>
</dbReference>
<dbReference type="Proteomes" id="UP001209878">
    <property type="component" value="Unassembled WGS sequence"/>
</dbReference>
<comment type="caution">
    <text evidence="15">The sequence shown here is derived from an EMBL/GenBank/DDBJ whole genome shotgun (WGS) entry which is preliminary data.</text>
</comment>
<dbReference type="GO" id="GO:0005794">
    <property type="term" value="C:Golgi apparatus"/>
    <property type="evidence" value="ECO:0007669"/>
    <property type="project" value="TreeGrafter"/>
</dbReference>
<keyword evidence="6" id="KW-0812">Transmembrane</keyword>
<dbReference type="GO" id="GO:0006688">
    <property type="term" value="P:glycosphingolipid biosynthetic process"/>
    <property type="evidence" value="ECO:0007669"/>
    <property type="project" value="TreeGrafter"/>
</dbReference>
<reference evidence="15" key="1">
    <citation type="journal article" date="2023" name="Mol. Biol. Evol.">
        <title>Third-Generation Sequencing Reveals the Adaptive Role of the Epigenome in Three Deep-Sea Polychaetes.</title>
        <authorList>
            <person name="Perez M."/>
            <person name="Aroh O."/>
            <person name="Sun Y."/>
            <person name="Lan Y."/>
            <person name="Juniper S.K."/>
            <person name="Young C.R."/>
            <person name="Angers B."/>
            <person name="Qian P.Y."/>
        </authorList>
    </citation>
    <scope>NUCLEOTIDE SEQUENCE</scope>
    <source>
        <strain evidence="15">R07B-5</strain>
    </source>
</reference>
<evidence type="ECO:0000256" key="6">
    <source>
        <dbReference type="ARBA" id="ARBA00022692"/>
    </source>
</evidence>
<feature type="compositionally biased region" description="Low complexity" evidence="12">
    <location>
        <begin position="57"/>
        <end position="74"/>
    </location>
</feature>
<evidence type="ECO:0000256" key="7">
    <source>
        <dbReference type="ARBA" id="ARBA00022968"/>
    </source>
</evidence>
<keyword evidence="7 11" id="KW-0735">Signal-anchor</keyword>
<feature type="region of interest" description="Disordered" evidence="12">
    <location>
        <begin position="49"/>
        <end position="77"/>
    </location>
</feature>
<evidence type="ECO:0000313" key="16">
    <source>
        <dbReference type="Proteomes" id="UP001209878"/>
    </source>
</evidence>
<dbReference type="Pfam" id="PF02709">
    <property type="entry name" value="Glyco_transf_7C"/>
    <property type="match status" value="1"/>
</dbReference>
<feature type="domain" description="Galactosyltransferase C-terminal" evidence="13">
    <location>
        <begin position="252"/>
        <end position="305"/>
    </location>
</feature>
<evidence type="ECO:0000256" key="9">
    <source>
        <dbReference type="ARBA" id="ARBA00023136"/>
    </source>
</evidence>
<dbReference type="GO" id="GO:0005975">
    <property type="term" value="P:carbohydrate metabolic process"/>
    <property type="evidence" value="ECO:0007669"/>
    <property type="project" value="InterPro"/>
</dbReference>
<proteinExistence type="inferred from homology"/>
<evidence type="ECO:0000256" key="11">
    <source>
        <dbReference type="RuleBase" id="RU368121"/>
    </source>
</evidence>
<dbReference type="InterPro" id="IPR027791">
    <property type="entry name" value="Galactosyl_T_C"/>
</dbReference>
<dbReference type="PANTHER" id="PTHR19300:SF57">
    <property type="entry name" value="BETA-1,4-N-ACETYLGALACTOSAMINYLTRANSFERASE"/>
    <property type="match status" value="1"/>
</dbReference>
<dbReference type="Gene3D" id="3.90.550.10">
    <property type="entry name" value="Spore Coat Polysaccharide Biosynthesis Protein SpsA, Chain A"/>
    <property type="match status" value="1"/>
</dbReference>
<comment type="similarity">
    <text evidence="3 11">Belongs to the glycosyltransferase 7 family.</text>
</comment>
<evidence type="ECO:0000256" key="10">
    <source>
        <dbReference type="ARBA" id="ARBA00023180"/>
    </source>
</evidence>
<evidence type="ECO:0000259" key="14">
    <source>
        <dbReference type="Pfam" id="PF13733"/>
    </source>
</evidence>
<keyword evidence="5 11" id="KW-0808">Transferase</keyword>
<keyword evidence="10 11" id="KW-0325">Glycoprotein</keyword>
<dbReference type="PRINTS" id="PR02050">
    <property type="entry name" value="B14GALTRFASE"/>
</dbReference>
<keyword evidence="9" id="KW-0472">Membrane</keyword>
<keyword evidence="8" id="KW-1133">Transmembrane helix</keyword>
<evidence type="ECO:0000313" key="15">
    <source>
        <dbReference type="EMBL" id="KAK2180293.1"/>
    </source>
</evidence>
<comment type="function">
    <text evidence="11">Catalyses the transfer of galactose onto proteins or lipids.</text>
</comment>
<protein>
    <recommendedName>
        <fullName evidence="11">Beta-1,4-galactosyltransferase</fullName>
        <ecNumber evidence="11">2.4.1.-</ecNumber>
    </recommendedName>
</protein>
<feature type="domain" description="Galactosyltransferase N-terminal" evidence="14">
    <location>
        <begin position="116"/>
        <end position="248"/>
    </location>
</feature>
<evidence type="ECO:0000256" key="5">
    <source>
        <dbReference type="ARBA" id="ARBA00022679"/>
    </source>
</evidence>
<dbReference type="PANTHER" id="PTHR19300">
    <property type="entry name" value="BETA-1,4-GALACTOSYLTRANSFERASE"/>
    <property type="match status" value="1"/>
</dbReference>
<evidence type="ECO:0000256" key="12">
    <source>
        <dbReference type="SAM" id="MobiDB-lite"/>
    </source>
</evidence>
<dbReference type="GO" id="GO:0033842">
    <property type="term" value="F:N-acetyl-beta-glucosaminyl-derivative 4-beta-N-acetylgalactosaminyltransferase activity"/>
    <property type="evidence" value="ECO:0007669"/>
    <property type="project" value="TreeGrafter"/>
</dbReference>
<dbReference type="EC" id="2.4.1.-" evidence="11"/>
<accession>A0AAD9NTP1</accession>
<evidence type="ECO:0000256" key="8">
    <source>
        <dbReference type="ARBA" id="ARBA00022989"/>
    </source>
</evidence>
<gene>
    <name evidence="15" type="ORF">NP493_448g04004</name>
</gene>
<organism evidence="15 16">
    <name type="scientific">Ridgeia piscesae</name>
    <name type="common">Tubeworm</name>
    <dbReference type="NCBI Taxonomy" id="27915"/>
    <lineage>
        <taxon>Eukaryota</taxon>
        <taxon>Metazoa</taxon>
        <taxon>Spiralia</taxon>
        <taxon>Lophotrochozoa</taxon>
        <taxon>Annelida</taxon>
        <taxon>Polychaeta</taxon>
        <taxon>Sedentaria</taxon>
        <taxon>Canalipalpata</taxon>
        <taxon>Sabellida</taxon>
        <taxon>Siboglinidae</taxon>
        <taxon>Ridgeia</taxon>
    </lineage>
</organism>
<evidence type="ECO:0000256" key="3">
    <source>
        <dbReference type="ARBA" id="ARBA00005735"/>
    </source>
</evidence>
<evidence type="ECO:0000256" key="1">
    <source>
        <dbReference type="ARBA" id="ARBA00004606"/>
    </source>
</evidence>
<comment type="subcellular location">
    <subcellularLocation>
        <location evidence="1">Membrane</location>
        <topology evidence="1">Single-pass type II membrane protein</topology>
    </subcellularLocation>
</comment>
<name>A0AAD9NTP1_RIDPI</name>
<evidence type="ECO:0000256" key="4">
    <source>
        <dbReference type="ARBA" id="ARBA00022676"/>
    </source>
</evidence>
<dbReference type="InterPro" id="IPR029044">
    <property type="entry name" value="Nucleotide-diphossugar_trans"/>
</dbReference>